<evidence type="ECO:0000313" key="3">
    <source>
        <dbReference type="EMBL" id="AYG81421.1"/>
    </source>
</evidence>
<proteinExistence type="predicted"/>
<feature type="coiled-coil region" evidence="1">
    <location>
        <begin position="131"/>
        <end position="158"/>
    </location>
</feature>
<dbReference type="InterPro" id="IPR038332">
    <property type="entry name" value="PPE_sf"/>
</dbReference>
<dbReference type="AlphaFoldDB" id="A0A387HFK7"/>
<dbReference type="KEGG" id="shun:DWB77_03567"/>
<name>A0A387HFK7_9ACTN</name>
<feature type="region of interest" description="Disordered" evidence="2">
    <location>
        <begin position="170"/>
        <end position="495"/>
    </location>
</feature>
<accession>A0A387HFK7</accession>
<protein>
    <submittedName>
        <fullName evidence="3">Uncharacterized protein</fullName>
    </submittedName>
</protein>
<reference evidence="3 4" key="1">
    <citation type="submission" date="2018-10" db="EMBL/GenBank/DDBJ databases">
        <title>Relationship between Morphology and Antimicrobial Activity in Streptomyces.</title>
        <authorList>
            <person name="Kang H.J."/>
            <person name="Kim S.B."/>
        </authorList>
    </citation>
    <scope>NUCLEOTIDE SEQUENCE [LARGE SCALE GENOMIC DNA]</scope>
    <source>
        <strain evidence="3 4">BH38</strain>
    </source>
</reference>
<feature type="compositionally biased region" description="Basic and acidic residues" evidence="2">
    <location>
        <begin position="220"/>
        <end position="232"/>
    </location>
</feature>
<gene>
    <name evidence="3" type="ORF">DWB77_03567</name>
</gene>
<sequence length="495" mass="50710">MGASTPFEGMSHEAMLAWLDQANSGTVQGAADRLAAAAKEIRKIAEDLKVRPQWVEWKGAGADAFRTWSADLANATLRLGDFSEGSSKWLGHASNAIASAQASIPRDQPAAQANLTAAKAAHNDPDAAQIARKSASELAALEADKEKVRQEAVAQMRKLGQAYEQSATQMNVLERPKFPPPPTAIAPEYDRSRDRNGMDVGSGRAGQDTASPAHVTPARAAREQMPDSDASRQARQPGLGVPEPQALIDAQRPVRTDIDSVTSFPGAVQTPGPGGNATGPATSGEKPAVSLYPPAFRGGLSASPVPVDPEPPTAGQRSPWMSGESPSGRTSVRMPANSPGITGGRPMPAPQSRSGGQIPKGTVVGAGDTQTHGATRPITGAGPVGQVAGRPGAMPKQGPMPLRSGVSGGSAQQAGRAAGPRSVSAGANGERGGISGGRPIAGNAVGGAAGVGRPPRDSQKGRSQREAGGSARGNLVEDDETWLRDDPRVVPPVID</sequence>
<dbReference type="Gene3D" id="1.20.1260.20">
    <property type="entry name" value="PPE superfamily"/>
    <property type="match status" value="1"/>
</dbReference>
<dbReference type="EMBL" id="CP032698">
    <property type="protein sequence ID" value="AYG81421.1"/>
    <property type="molecule type" value="Genomic_DNA"/>
</dbReference>
<organism evidence="3 4">
    <name type="scientific">Streptomyces hundungensis</name>
    <dbReference type="NCBI Taxonomy" id="1077946"/>
    <lineage>
        <taxon>Bacteria</taxon>
        <taxon>Bacillati</taxon>
        <taxon>Actinomycetota</taxon>
        <taxon>Actinomycetes</taxon>
        <taxon>Kitasatosporales</taxon>
        <taxon>Streptomycetaceae</taxon>
        <taxon>Streptomyces</taxon>
    </lineage>
</organism>
<keyword evidence="4" id="KW-1185">Reference proteome</keyword>
<dbReference type="Proteomes" id="UP000271554">
    <property type="component" value="Chromosome"/>
</dbReference>
<feature type="compositionally biased region" description="Basic and acidic residues" evidence="2">
    <location>
        <begin position="188"/>
        <end position="197"/>
    </location>
</feature>
<keyword evidence="1" id="KW-0175">Coiled coil</keyword>
<evidence type="ECO:0000256" key="1">
    <source>
        <dbReference type="SAM" id="Coils"/>
    </source>
</evidence>
<feature type="compositionally biased region" description="Low complexity" evidence="2">
    <location>
        <begin position="403"/>
        <end position="422"/>
    </location>
</feature>
<evidence type="ECO:0000313" key="4">
    <source>
        <dbReference type="Proteomes" id="UP000271554"/>
    </source>
</evidence>
<feature type="compositionally biased region" description="Basic and acidic residues" evidence="2">
    <location>
        <begin position="454"/>
        <end position="465"/>
    </location>
</feature>
<evidence type="ECO:0000256" key="2">
    <source>
        <dbReference type="SAM" id="MobiDB-lite"/>
    </source>
</evidence>